<dbReference type="InterPro" id="IPR011989">
    <property type="entry name" value="ARM-like"/>
</dbReference>
<feature type="region of interest" description="Disordered" evidence="13">
    <location>
        <begin position="1146"/>
        <end position="1173"/>
    </location>
</feature>
<evidence type="ECO:0000256" key="12">
    <source>
        <dbReference type="PROSITE-ProRule" id="PRU00146"/>
    </source>
</evidence>
<accession>A0A0V1HXI6</accession>
<feature type="compositionally biased region" description="Basic and acidic residues" evidence="13">
    <location>
        <begin position="1668"/>
        <end position="1680"/>
    </location>
</feature>
<evidence type="ECO:0000256" key="2">
    <source>
        <dbReference type="ARBA" id="ARBA00007444"/>
    </source>
</evidence>
<name>A0A0V1HXI6_9BILA</name>
<feature type="region of interest" description="Disordered" evidence="13">
    <location>
        <begin position="772"/>
        <end position="832"/>
    </location>
</feature>
<evidence type="ECO:0000259" key="14">
    <source>
        <dbReference type="PROSITE" id="PS50014"/>
    </source>
</evidence>
<dbReference type="PROSITE" id="PS50982">
    <property type="entry name" value="MBD"/>
    <property type="match status" value="1"/>
</dbReference>
<feature type="region of interest" description="Disordered" evidence="13">
    <location>
        <begin position="364"/>
        <end position="489"/>
    </location>
</feature>
<dbReference type="GO" id="GO:0008270">
    <property type="term" value="F:zinc ion binding"/>
    <property type="evidence" value="ECO:0007669"/>
    <property type="project" value="UniProtKB-KW"/>
</dbReference>
<dbReference type="Pfam" id="PF00439">
    <property type="entry name" value="Bromodomain"/>
    <property type="match status" value="1"/>
</dbReference>
<dbReference type="InterPro" id="IPR001739">
    <property type="entry name" value="Methyl_CpG_DNA-bd"/>
</dbReference>
<dbReference type="PANTHER" id="PTHR45915:SF2">
    <property type="entry name" value="TOUTATIS, ISOFORM E"/>
    <property type="match status" value="1"/>
</dbReference>
<dbReference type="Gene3D" id="1.20.920.10">
    <property type="entry name" value="Bromodomain-like"/>
    <property type="match status" value="1"/>
</dbReference>
<feature type="compositionally biased region" description="Polar residues" evidence="13">
    <location>
        <begin position="227"/>
        <end position="236"/>
    </location>
</feature>
<keyword evidence="9" id="KW-0804">Transcription</keyword>
<evidence type="ECO:0000256" key="5">
    <source>
        <dbReference type="ARBA" id="ARBA00022833"/>
    </source>
</evidence>
<feature type="compositionally biased region" description="Polar residues" evidence="13">
    <location>
        <begin position="158"/>
        <end position="172"/>
    </location>
</feature>
<evidence type="ECO:0000256" key="9">
    <source>
        <dbReference type="ARBA" id="ARBA00023163"/>
    </source>
</evidence>
<keyword evidence="3" id="KW-0479">Metal-binding</keyword>
<dbReference type="Pfam" id="PF01429">
    <property type="entry name" value="MBD"/>
    <property type="match status" value="1"/>
</dbReference>
<evidence type="ECO:0000256" key="7">
    <source>
        <dbReference type="ARBA" id="ARBA00023054"/>
    </source>
</evidence>
<keyword evidence="7" id="KW-0175">Coiled coil</keyword>
<feature type="domain" description="PHD-type" evidence="15">
    <location>
        <begin position="1602"/>
        <end position="1651"/>
    </location>
</feature>
<dbReference type="GO" id="GO:0005634">
    <property type="term" value="C:nucleus"/>
    <property type="evidence" value="ECO:0007669"/>
    <property type="project" value="UniProtKB-SubCell"/>
</dbReference>
<evidence type="ECO:0000256" key="13">
    <source>
        <dbReference type="SAM" id="MobiDB-lite"/>
    </source>
</evidence>
<evidence type="ECO:0000256" key="10">
    <source>
        <dbReference type="ARBA" id="ARBA00023242"/>
    </source>
</evidence>
<dbReference type="PROSITE" id="PS50016">
    <property type="entry name" value="ZF_PHD_2"/>
    <property type="match status" value="2"/>
</dbReference>
<feature type="compositionally biased region" description="Low complexity" evidence="13">
    <location>
        <begin position="1105"/>
        <end position="1117"/>
    </location>
</feature>
<keyword evidence="19" id="KW-1185">Reference proteome</keyword>
<dbReference type="InterPro" id="IPR001487">
    <property type="entry name" value="Bromodomain"/>
</dbReference>
<evidence type="ECO:0000259" key="17">
    <source>
        <dbReference type="PROSITE" id="PS50982"/>
    </source>
</evidence>
<dbReference type="SUPFAM" id="SSF57903">
    <property type="entry name" value="FYVE/PHD zinc finger"/>
    <property type="match status" value="2"/>
</dbReference>
<feature type="compositionally biased region" description="Low complexity" evidence="13">
    <location>
        <begin position="213"/>
        <end position="225"/>
    </location>
</feature>
<organism evidence="18 19">
    <name type="scientific">Trichinella zimbabwensis</name>
    <dbReference type="NCBI Taxonomy" id="268475"/>
    <lineage>
        <taxon>Eukaryota</taxon>
        <taxon>Metazoa</taxon>
        <taxon>Ecdysozoa</taxon>
        <taxon>Nematoda</taxon>
        <taxon>Enoplea</taxon>
        <taxon>Dorylaimia</taxon>
        <taxon>Trichinellida</taxon>
        <taxon>Trichinellidae</taxon>
        <taxon>Trichinella</taxon>
    </lineage>
</organism>
<keyword evidence="4 12" id="KW-0863">Zinc-finger</keyword>
<dbReference type="PANTHER" id="PTHR45915">
    <property type="entry name" value="TRANSCRIPTION INTERMEDIARY FACTOR"/>
    <property type="match status" value="1"/>
</dbReference>
<protein>
    <submittedName>
        <fullName evidence="18">Bromodomain adjacent to zinc finger domain protein 2B</fullName>
    </submittedName>
</protein>
<dbReference type="SUPFAM" id="SSF54171">
    <property type="entry name" value="DNA-binding domain"/>
    <property type="match status" value="1"/>
</dbReference>
<feature type="domain" description="Bromo" evidence="14">
    <location>
        <begin position="1738"/>
        <end position="1808"/>
    </location>
</feature>
<dbReference type="SUPFAM" id="SSF48371">
    <property type="entry name" value="ARM repeat"/>
    <property type="match status" value="1"/>
</dbReference>
<feature type="region of interest" description="Disordered" evidence="13">
    <location>
        <begin position="157"/>
        <end position="197"/>
    </location>
</feature>
<dbReference type="InterPro" id="IPR028941">
    <property type="entry name" value="WHIM2_dom"/>
</dbReference>
<feature type="compositionally biased region" description="Low complexity" evidence="13">
    <location>
        <begin position="1151"/>
        <end position="1160"/>
    </location>
</feature>
<dbReference type="CDD" id="cd15545">
    <property type="entry name" value="PHD_BAZ2A_like"/>
    <property type="match status" value="1"/>
</dbReference>
<dbReference type="SMART" id="SM00297">
    <property type="entry name" value="BROMO"/>
    <property type="match status" value="1"/>
</dbReference>
<evidence type="ECO:0000256" key="1">
    <source>
        <dbReference type="ARBA" id="ARBA00004123"/>
    </source>
</evidence>
<dbReference type="STRING" id="268475.A0A0V1HXI6"/>
<dbReference type="InterPro" id="IPR016024">
    <property type="entry name" value="ARM-type_fold"/>
</dbReference>
<dbReference type="SMART" id="SM00249">
    <property type="entry name" value="PHD"/>
    <property type="match status" value="2"/>
</dbReference>
<dbReference type="InterPro" id="IPR001965">
    <property type="entry name" value="Znf_PHD"/>
</dbReference>
<dbReference type="Pfam" id="PF15613">
    <property type="entry name" value="WSD"/>
    <property type="match status" value="1"/>
</dbReference>
<evidence type="ECO:0000256" key="6">
    <source>
        <dbReference type="ARBA" id="ARBA00023015"/>
    </source>
</evidence>
<dbReference type="SUPFAM" id="SSF47370">
    <property type="entry name" value="Bromodomain"/>
    <property type="match status" value="1"/>
</dbReference>
<dbReference type="Gene3D" id="3.30.40.10">
    <property type="entry name" value="Zinc/RING finger domain, C3HC4 (zinc finger)"/>
    <property type="match status" value="2"/>
</dbReference>
<feature type="compositionally biased region" description="Polar residues" evidence="13">
    <location>
        <begin position="624"/>
        <end position="646"/>
    </location>
</feature>
<keyword evidence="6" id="KW-0805">Transcription regulation</keyword>
<feature type="compositionally biased region" description="Low complexity" evidence="13">
    <location>
        <begin position="438"/>
        <end position="454"/>
    </location>
</feature>
<evidence type="ECO:0000256" key="8">
    <source>
        <dbReference type="ARBA" id="ARBA00023117"/>
    </source>
</evidence>
<dbReference type="OrthoDB" id="784962at2759"/>
<feature type="compositionally biased region" description="Basic and acidic residues" evidence="13">
    <location>
        <begin position="817"/>
        <end position="830"/>
    </location>
</feature>
<dbReference type="InterPro" id="IPR016177">
    <property type="entry name" value="DNA-bd_dom_sf"/>
</dbReference>
<feature type="region of interest" description="Disordered" evidence="13">
    <location>
        <begin position="1091"/>
        <end position="1124"/>
    </location>
</feature>
<feature type="domain" description="DDT" evidence="16">
    <location>
        <begin position="910"/>
        <end position="974"/>
    </location>
</feature>
<dbReference type="InterPro" id="IPR013083">
    <property type="entry name" value="Znf_RING/FYVE/PHD"/>
</dbReference>
<evidence type="ECO:0000256" key="11">
    <source>
        <dbReference type="PROSITE-ProRule" id="PRU00035"/>
    </source>
</evidence>
<dbReference type="EMBL" id="JYDP01000021">
    <property type="protein sequence ID" value="KRZ14919.1"/>
    <property type="molecule type" value="Genomic_DNA"/>
</dbReference>
<comment type="subcellular location">
    <subcellularLocation>
        <location evidence="1">Nucleus</location>
    </subcellularLocation>
</comment>
<feature type="region of interest" description="Disordered" evidence="13">
    <location>
        <begin position="526"/>
        <end position="550"/>
    </location>
</feature>
<feature type="compositionally biased region" description="Basic and acidic residues" evidence="13">
    <location>
        <begin position="1689"/>
        <end position="1704"/>
    </location>
</feature>
<dbReference type="GO" id="GO:0003677">
    <property type="term" value="F:DNA binding"/>
    <property type="evidence" value="ECO:0007669"/>
    <property type="project" value="InterPro"/>
</dbReference>
<dbReference type="CDD" id="cd15489">
    <property type="entry name" value="PHD_SF"/>
    <property type="match status" value="1"/>
</dbReference>
<gene>
    <name evidence="18" type="primary">BAZ2B</name>
    <name evidence="18" type="ORF">T11_11859</name>
</gene>
<feature type="compositionally biased region" description="Basic and acidic residues" evidence="13">
    <location>
        <begin position="1091"/>
        <end position="1104"/>
    </location>
</feature>
<dbReference type="GO" id="GO:0000785">
    <property type="term" value="C:chromatin"/>
    <property type="evidence" value="ECO:0007669"/>
    <property type="project" value="TreeGrafter"/>
</dbReference>
<reference evidence="18 19" key="1">
    <citation type="submission" date="2015-01" db="EMBL/GenBank/DDBJ databases">
        <title>Evolution of Trichinella species and genotypes.</title>
        <authorList>
            <person name="Korhonen P.K."/>
            <person name="Edoardo P."/>
            <person name="Giuseppe L.R."/>
            <person name="Gasser R.B."/>
        </authorList>
    </citation>
    <scope>NUCLEOTIDE SEQUENCE [LARGE SCALE GENOMIC DNA]</scope>
    <source>
        <strain evidence="18">ISS1029</strain>
    </source>
</reference>
<feature type="region of interest" description="Disordered" evidence="13">
    <location>
        <begin position="1269"/>
        <end position="1293"/>
    </location>
</feature>
<feature type="domain" description="PHD-type" evidence="15">
    <location>
        <begin position="1548"/>
        <end position="1598"/>
    </location>
</feature>
<dbReference type="InterPro" id="IPR018501">
    <property type="entry name" value="DDT_dom"/>
</dbReference>
<feature type="compositionally biased region" description="Polar residues" evidence="13">
    <location>
        <begin position="772"/>
        <end position="784"/>
    </location>
</feature>
<dbReference type="InterPro" id="IPR019787">
    <property type="entry name" value="Znf_PHD-finger"/>
</dbReference>
<dbReference type="Proteomes" id="UP000055024">
    <property type="component" value="Unassembled WGS sequence"/>
</dbReference>
<dbReference type="InterPro" id="IPR036427">
    <property type="entry name" value="Bromodomain-like_sf"/>
</dbReference>
<dbReference type="InterPro" id="IPR011011">
    <property type="entry name" value="Znf_FYVE_PHD"/>
</dbReference>
<feature type="compositionally biased region" description="Polar residues" evidence="13">
    <location>
        <begin position="1706"/>
        <end position="1715"/>
    </location>
</feature>
<feature type="region of interest" description="Disordered" evidence="13">
    <location>
        <begin position="211"/>
        <end position="311"/>
    </location>
</feature>
<dbReference type="Gene3D" id="1.25.10.10">
    <property type="entry name" value="Leucine-rich Repeat Variant"/>
    <property type="match status" value="1"/>
</dbReference>
<evidence type="ECO:0000256" key="4">
    <source>
        <dbReference type="ARBA" id="ARBA00022771"/>
    </source>
</evidence>
<dbReference type="Pfam" id="PF00628">
    <property type="entry name" value="PHD"/>
    <property type="match status" value="1"/>
</dbReference>
<dbReference type="Gene3D" id="3.30.890.10">
    <property type="entry name" value="Methyl-cpg-binding Protein 2, Chain A"/>
    <property type="match status" value="1"/>
</dbReference>
<feature type="compositionally biased region" description="Low complexity" evidence="13">
    <location>
        <begin position="380"/>
        <end position="421"/>
    </location>
</feature>
<evidence type="ECO:0000313" key="19">
    <source>
        <dbReference type="Proteomes" id="UP000055024"/>
    </source>
</evidence>
<feature type="compositionally biased region" description="Gly residues" evidence="13">
    <location>
        <begin position="1161"/>
        <end position="1170"/>
    </location>
</feature>
<feature type="compositionally biased region" description="Basic and acidic residues" evidence="13">
    <location>
        <begin position="470"/>
        <end position="479"/>
    </location>
</feature>
<feature type="domain" description="MBD" evidence="17">
    <location>
        <begin position="664"/>
        <end position="736"/>
    </location>
</feature>
<keyword evidence="8 11" id="KW-0103">Bromodomain</keyword>
<evidence type="ECO:0000313" key="18">
    <source>
        <dbReference type="EMBL" id="KRZ14919.1"/>
    </source>
</evidence>
<dbReference type="SMART" id="SM00391">
    <property type="entry name" value="MBD"/>
    <property type="match status" value="1"/>
</dbReference>
<keyword evidence="5" id="KW-0862">Zinc</keyword>
<evidence type="ECO:0000256" key="3">
    <source>
        <dbReference type="ARBA" id="ARBA00022723"/>
    </source>
</evidence>
<feature type="region of interest" description="Disordered" evidence="13">
    <location>
        <begin position="618"/>
        <end position="646"/>
    </location>
</feature>
<dbReference type="PROSITE" id="PS50014">
    <property type="entry name" value="BROMODOMAIN_2"/>
    <property type="match status" value="1"/>
</dbReference>
<proteinExistence type="inferred from homology"/>
<feature type="compositionally biased region" description="Low complexity" evidence="13">
    <location>
        <begin position="526"/>
        <end position="538"/>
    </location>
</feature>
<evidence type="ECO:0000259" key="15">
    <source>
        <dbReference type="PROSITE" id="PS50016"/>
    </source>
</evidence>
<keyword evidence="10" id="KW-0539">Nucleus</keyword>
<comment type="similarity">
    <text evidence="2">Belongs to the WAL family.</text>
</comment>
<dbReference type="PROSITE" id="PS50827">
    <property type="entry name" value="DDT"/>
    <property type="match status" value="1"/>
</dbReference>
<dbReference type="Pfam" id="PF02791">
    <property type="entry name" value="DDT"/>
    <property type="match status" value="1"/>
</dbReference>
<feature type="compositionally biased region" description="Polar residues" evidence="13">
    <location>
        <begin position="455"/>
        <end position="468"/>
    </location>
</feature>
<sequence>MHEEGRGGSLCSTNGCADNGRPNSVSSSASASSQSPFGATVEQLMGNRSVSAAAAAAASLSNASAFSSVGGGGSFASFNPFFFPFMPYAVGGASPISGFWPYAFPATTGDYFLQMATLFGRNQQSAGAGAGTATGSAAAASALEESFPEILHRLSKAASGTTAEQTTMMQACSSSSSSSPPNAVATAEWTRAETASPPVVDQAAASFWAKGESSSSSNSTSAAGSLVQKSQTSGSGQPRGKQRQQSAAGDRRRADEPIDFPNPKRHSAADANAKPKLSPDEQAMIPSVVGTSNGGGSTIVGDEPTSTSTSGKRFAVSSLEQQNIFNVSAAAWAALSNQILLTNLQTGLFTGGLGATANPVQQAEPAPVAVNVPSTDDRATSASTTLSSTMTSPLKRTTTTTTTTLEPAPATPTRARAAVTTSGGGGGRRTVSSRRGRTPTASRRGAAGRGRPATISSNDTRPAPSASTLDPKETNRSSVDDTIDDVVSGQPRSPAAAVAVADNALSQFYYAFSSLDHFMNPNAYTTSSTSSAGRSGPGRPRRRAGRGSRGGITVRQQLAMMKRAGSGVGSIPAAIAVGNKASPQAQLVGGTQSTNANVVDTTTTQAGAGAAAALDLRTTKSKKATPTQQHADLSSSGTQRATNGHLDNNLMEKNLGETANRKRVVNPKLLRNPILCGWRRQTVIRHISASGIRGDVLYYAPCGKRLGSYVEVMRYLRKNGIINLTKEDFSFSSKIIVGEFVCNRRDSLKSGLVNLSEMDVLTLLSQLKNNGSGGSLPSMTNSPNEGGANDSLSRRSKRVTTALVRKSSVTKATTQRRKLEFKQSDGERGRVRNLKAQQKLKKQQNQQEAPTVKRVVEKAAAVMREEQKLLKSNEKEVKVRQIRVPVEDTEVEHAKPLPEFTPIKHLQLDSSAFADLLMVMQFVTTFGHVLNIRKSDIPSLATMHAGLLNNPPNQQAVVNLTKTLLSLLLEYSNLPTGASAVRTCTGVTLKDATVTDANYSELLRLFFTSREDTSCQQLANSLESNSFEAVDPSVKVRMLAYMCNDLLYCRNVVREVESNIEELAKLKSDKWSMKGKIRALRLARAAKIGEQQKKVVDKDQKSDESTASEQLEASSSAEKYDQKNAEEAQFNNNQQLHNCDEMTMKDDLKSEQQQQQQQHGHSGGESGHSGGALFESELTPEEKQMSPEEIDKMIDTLSKEVDQMRCKISNRGLKIRSLPLGQDRLRRNYWMINEIRGILVQSVESGSSTVETDVRDCVVALRDAVAALMDGGDDDDDDDHQHQHHHQQQQQCTIAKNDATVPDDRQLKSAYAKASAPTAAGGDGDGGGDSCCWWIIDQPSKVDELLQSLSQRGIRERLFSRSLAKYSDTYKECAFGDKSAIELTPTIRRSGPSFVEQMMTVLTAIQQLEDKCYQANIHAPGWHPEEGEYNNNNIIIINNSAESELSLLNTDDDDDILTLVKARLLNLEKNIERRYLTPFINHNEAKMFQSNSSRTKLSSKGNDNSSEDLPAQIVHWRQGVNGARSAAQFHMYMDALESFVAWEKSIMKAMCQICRDDCNESQLLLCDGCDMGYHTYCFRPKMTKVPEEDWYCPECVAKATRRSCCLVCCRHSSQPMLACAECGREYHAECVDLDPEKNVKSNWRCFGCCKLRKSLANGPSTPKRRKLETKEKRRPVESSNKKSPNKKVVKSEKKKQQQQSEKKKATSNSGSPTTATSAVTYSGFDYEEICSIILAELDAHRDSWPFKKPVDSKLVPLYKKVIKKPMDLSAIHAKLISHKYQRGEDFVKDVNLVFDNCKTFNEDDSKIGKAGHSLRRFFTRRWKELHAATHYRQQFTLVVCSSSSVKFCTVDRQQLVSRCLTLKMTSQYDNLCDVEQIRLALQNLYSTSNSEEQRRAAHNFLLNAQSVSGNWQHFLTILKNRTDTGTAFFACNSLYSTMAFDWHNTPEFEGQVEPMLGSFVEICENENQAQAPAFLANKACSTLAVCMLRALMMDLGPAVVENLQTRWASQRPQLLLRVFEELPVQLDKITVRLEERSFLRAALHKLEACIVSTVQTFLHSFYQRGFDPVDSLKLASSCAETWLYFTKNIDAWKVTIDSFLCSMLDNNSTVVALARLFATLVRQEKLRDYPEVLFQLFEYVGKIRVRLFSSDWSTVTAEDFEHPVTVMMDMVSTLAEQHVQFMLRHIDDARVVDTFETLIAMFSIPIDYLANADFSCVVLTSTFWESLNYQLYHEVGGTASERDELLKRLARFYVQLLSALLKEWHTFALKTIHVAPNDNTYYSCEEAFQSLICCCYNVLGNDVLAQLRYTLQEKVCQQTDGSGEQQPLSSAENDAVLLVLLSALKALSEEVAEHDDQIGVVLQNLLPLVPRHTPKMLCALLDVLITYSSEIHHKQLYEVAVPIVLEGLRHAETATAASHALNEITCHRDPVIMPWADALLEAALHFADRTDLELQDRQSAMRSVGHIVSILPDEEKRHAVITAVLTPRLTMLKAISGNRDNNDNNSNVTCTNVGLSSTMANLFVEFSLLTHFTNSVNFRHSTSQASSPYRRHPSCIVMEQCYPSALEVYQSSGNSADVAHWICSLVDASLFGLASEDTVQTIGLVGQLVQSFTLCKGLITLVQNCIMVVGEERWRTMQLSGPLSELFNRITAAVAINFRRTVDEDLLETYLRMCHKLSVNCWWFCTGGNADMQSAVELAMLGAQCKEIHVVRSTKLFLTSVFGKQKNTDLSRQLANTAGPRILIACFERNEVEPLGQNVEALGDIFSVLVRHHGAAVRDSIAILPQHQLVRDLLEAAVNNARQFSTTWKGINMLCRKGTLKLPPISETETAMK</sequence>
<evidence type="ECO:0000259" key="16">
    <source>
        <dbReference type="PROSITE" id="PS50827"/>
    </source>
</evidence>
<feature type="region of interest" description="Disordered" evidence="13">
    <location>
        <begin position="1657"/>
        <end position="1715"/>
    </location>
</feature>
<dbReference type="FunFam" id="3.30.40.10:FF:000199">
    <property type="entry name" value="Bromodomain adjacent to zinc finger domain 2B"/>
    <property type="match status" value="1"/>
</dbReference>
<dbReference type="PRINTS" id="PR00503">
    <property type="entry name" value="BROMODOMAIN"/>
</dbReference>
<comment type="caution">
    <text evidence="18">The sequence shown here is derived from an EMBL/GenBank/DDBJ whole genome shotgun (WGS) entry which is preliminary data.</text>
</comment>